<protein>
    <submittedName>
        <fullName evidence="1">Uncharacterized protein</fullName>
    </submittedName>
</protein>
<evidence type="ECO:0000313" key="1">
    <source>
        <dbReference type="EMBL" id="ACA32738.1"/>
    </source>
</evidence>
<dbReference type="RefSeq" id="WP_004025751.1">
    <property type="nucleotide sequence ID" value="NC_010503.1"/>
</dbReference>
<dbReference type="KEGG" id="upa:UPA3_0156"/>
<dbReference type="Proteomes" id="UP000002162">
    <property type="component" value="Chromosome"/>
</dbReference>
<organism evidence="1 2">
    <name type="scientific">Ureaplasma parvum serovar 3 (strain ATCC 27815 / 27 / NCTC 11736)</name>
    <dbReference type="NCBI Taxonomy" id="505682"/>
    <lineage>
        <taxon>Bacteria</taxon>
        <taxon>Bacillati</taxon>
        <taxon>Mycoplasmatota</taxon>
        <taxon>Mycoplasmoidales</taxon>
        <taxon>Mycoplasmoidaceae</taxon>
        <taxon>Ureaplasma</taxon>
    </lineage>
</organism>
<dbReference type="SMR" id="A0A2C9DY17"/>
<proteinExistence type="predicted"/>
<reference evidence="1 2" key="1">
    <citation type="submission" date="2008-02" db="EMBL/GenBank/DDBJ databases">
        <title>Genome sequence of Ureaplasma parvum serovar 3.</title>
        <authorList>
            <person name="Methe B.A."/>
            <person name="Glass J."/>
            <person name="Waites K."/>
            <person name="Shrivastava S."/>
        </authorList>
    </citation>
    <scope>NUCLEOTIDE SEQUENCE [LARGE SCALE GENOMIC DNA]</scope>
    <source>
        <strain evidence="2">ATCC 27815 / 27 / NCTC 11736</strain>
    </source>
</reference>
<gene>
    <name evidence="1" type="ordered locus">UPA3_0156</name>
</gene>
<dbReference type="GeneID" id="93848881"/>
<dbReference type="EMBL" id="CP000942">
    <property type="protein sequence ID" value="ACA32738.1"/>
    <property type="molecule type" value="Genomic_DNA"/>
</dbReference>
<accession>A0A2C9DY17</accession>
<dbReference type="AlphaFoldDB" id="A0A2C9DY17"/>
<dbReference type="HOGENOM" id="CLU_2132439_0_0_14"/>
<sequence>MDKIKNYLEKLQAFYKLYSLNLTQGTEILIIQIIDKGNLIFDSIEKGKTFNESKIIEPLLFIFKKINTILAILKLTFTKDDLIGILQSLEEHISEFIIANYKYDFEIEEDDED</sequence>
<name>A0A2C9DY17_UREP2</name>
<evidence type="ECO:0000313" key="2">
    <source>
        <dbReference type="Proteomes" id="UP000002162"/>
    </source>
</evidence>